<keyword evidence="6" id="KW-1185">Reference proteome</keyword>
<reference evidence="5" key="1">
    <citation type="submission" date="2021-06" db="EMBL/GenBank/DDBJ databases">
        <authorList>
            <person name="Hodson N. C."/>
            <person name="Mongue J. A."/>
            <person name="Jaron S. K."/>
        </authorList>
    </citation>
    <scope>NUCLEOTIDE SEQUENCE</scope>
</reference>
<dbReference type="GO" id="GO:0009450">
    <property type="term" value="P:gamma-aminobutyric acid catabolic process"/>
    <property type="evidence" value="ECO:0007669"/>
    <property type="project" value="TreeGrafter"/>
</dbReference>
<comment type="similarity">
    <text evidence="2">Belongs to the class-III pyridoxal-phosphate-dependent aminotransferase family.</text>
</comment>
<comment type="caution">
    <text evidence="5">The sequence shown here is derived from an EMBL/GenBank/DDBJ whole genome shotgun (WGS) entry which is preliminary data.</text>
</comment>
<organism evidence="5 6">
    <name type="scientific">Allacma fusca</name>
    <dbReference type="NCBI Taxonomy" id="39272"/>
    <lineage>
        <taxon>Eukaryota</taxon>
        <taxon>Metazoa</taxon>
        <taxon>Ecdysozoa</taxon>
        <taxon>Arthropoda</taxon>
        <taxon>Hexapoda</taxon>
        <taxon>Collembola</taxon>
        <taxon>Symphypleona</taxon>
        <taxon>Sminthuridae</taxon>
        <taxon>Allacma</taxon>
    </lineage>
</organism>
<dbReference type="InterPro" id="IPR005814">
    <property type="entry name" value="Aminotrans_3"/>
</dbReference>
<dbReference type="EMBL" id="CAJVCH010093477">
    <property type="protein sequence ID" value="CAG7722888.1"/>
    <property type="molecule type" value="Genomic_DNA"/>
</dbReference>
<dbReference type="OrthoDB" id="5419315at2759"/>
<dbReference type="Proteomes" id="UP000708208">
    <property type="component" value="Unassembled WGS sequence"/>
</dbReference>
<evidence type="ECO:0000256" key="4">
    <source>
        <dbReference type="ARBA" id="ARBA00022679"/>
    </source>
</evidence>
<evidence type="ECO:0000313" key="6">
    <source>
        <dbReference type="Proteomes" id="UP000708208"/>
    </source>
</evidence>
<dbReference type="GO" id="GO:0008483">
    <property type="term" value="F:transaminase activity"/>
    <property type="evidence" value="ECO:0007669"/>
    <property type="project" value="UniProtKB-KW"/>
</dbReference>
<dbReference type="GO" id="GO:0030170">
    <property type="term" value="F:pyridoxal phosphate binding"/>
    <property type="evidence" value="ECO:0007669"/>
    <property type="project" value="InterPro"/>
</dbReference>
<dbReference type="AlphaFoldDB" id="A0A8J2JSE1"/>
<gene>
    <name evidence="5" type="ORF">AFUS01_LOCUS11998</name>
</gene>
<dbReference type="PANTHER" id="PTHR43206:SF1">
    <property type="entry name" value="4-AMINOBUTYRATE AMINOTRANSFERASE, MITOCHONDRIAL"/>
    <property type="match status" value="1"/>
</dbReference>
<proteinExistence type="inferred from homology"/>
<comment type="cofactor">
    <cofactor evidence="1">
        <name>pyridoxal 5'-phosphate</name>
        <dbReference type="ChEBI" id="CHEBI:597326"/>
    </cofactor>
</comment>
<accession>A0A8J2JSE1</accession>
<dbReference type="PANTHER" id="PTHR43206">
    <property type="entry name" value="AMINOTRANSFERASE"/>
    <property type="match status" value="1"/>
</dbReference>
<name>A0A8J2JSE1_9HEXA</name>
<keyword evidence="3" id="KW-0032">Aminotransferase</keyword>
<dbReference type="Pfam" id="PF00202">
    <property type="entry name" value="Aminotran_3"/>
    <property type="match status" value="1"/>
</dbReference>
<protein>
    <submittedName>
        <fullName evidence="5">Uncharacterized protein</fullName>
    </submittedName>
</protein>
<keyword evidence="4" id="KW-0808">Transferase</keyword>
<sequence>MQEEMQYLVLVTNANCERDQSLQERQLGTPTKRQMPSLPPQLFAPKRLKERNLKPRNRNASWTPVNPNLPRALRFEDPNEYGLVNGVAIHHLNEVNHTDAVTHIDEPPEDFSKFQPCKNSSFVIDDEDALMKTEGSYETSNDLSYIETSCPNLQLRKIPSKTSLISTSSFQSQESMKLGSIRIQSSLNYDNYASKSRSNLLLYESGAKAISLKSCQEAVYPPCNHCIEFRNGNISPIPKLCGENRRLSPNPYKTEDYFISRCGNSVVEEFCSFGARIKQCHAKYLQKGTIDEIQDADTEIITMPTTQFVVSGKEIKEFGDSYSRPFDSGFNQAHPIETKSTEVIFSNVNSKKYELSLDYLVNEYTARCKPIWDGENSSPQERIEPVKASINKERHCNQVSSESMSKSTKSGFLNIPRTLSRNGFECMRSAYSFVSGEPIGPTLKTSVPVYCVQQILAELSRIQQAESIQLFVGVDRSVGNYYIFDVDGNMILDTYTQTSSIPLGYNHPELIYVCKDTYYAGTSVDAALCIYRCKNRTDELKTSVLSVAQKRLHQIPTMDFGSDSDENTFRAIFICNPEWTSYTPEVNECDMISQPSGISSVSILLFHGAFHVRTLGVLSFTHSKPLHQLDIATFIWPVARLPVYKYPWEENIRENQEEDKRCVAQMAELIEQCSAKGNPVDCIIIQSTQVESGVRCASPEFFHLLKQLSKERGILLLVDEVRTIEQFGTLLCHEQFSLPTPPDVVTFRNKVLTDVFYHMAEFKVGQSNISSLNTWTDESNKLQLLKVLETMKRDNVVKSIQVSTDILLKGLKDLQEQYPHFLNSARGQGTVFAVDAANTTLRDNILVKLREMGINACGYGKRAIRLRLSLICCKRNAISSLICNSSIVTICTSSSPGEANPLIPNIKIGRPIKCIHQMKNFMI</sequence>
<evidence type="ECO:0000256" key="2">
    <source>
        <dbReference type="ARBA" id="ARBA00008954"/>
    </source>
</evidence>
<evidence type="ECO:0000256" key="3">
    <source>
        <dbReference type="ARBA" id="ARBA00022576"/>
    </source>
</evidence>
<evidence type="ECO:0000256" key="1">
    <source>
        <dbReference type="ARBA" id="ARBA00001933"/>
    </source>
</evidence>
<evidence type="ECO:0000313" key="5">
    <source>
        <dbReference type="EMBL" id="CAG7722888.1"/>
    </source>
</evidence>
<dbReference type="GO" id="GO:0005739">
    <property type="term" value="C:mitochondrion"/>
    <property type="evidence" value="ECO:0007669"/>
    <property type="project" value="TreeGrafter"/>
</dbReference>